<name>A0AAD6TMU7_9AGAR</name>
<comment type="caution">
    <text evidence="1">The sequence shown here is derived from an EMBL/GenBank/DDBJ whole genome shotgun (WGS) entry which is preliminary data.</text>
</comment>
<reference evidence="1" key="1">
    <citation type="submission" date="2023-03" db="EMBL/GenBank/DDBJ databases">
        <title>Massive genome expansion in bonnet fungi (Mycena s.s.) driven by repeated elements and novel gene families across ecological guilds.</title>
        <authorList>
            <consortium name="Lawrence Berkeley National Laboratory"/>
            <person name="Harder C.B."/>
            <person name="Miyauchi S."/>
            <person name="Viragh M."/>
            <person name="Kuo A."/>
            <person name="Thoen E."/>
            <person name="Andreopoulos B."/>
            <person name="Lu D."/>
            <person name="Skrede I."/>
            <person name="Drula E."/>
            <person name="Henrissat B."/>
            <person name="Morin E."/>
            <person name="Kohler A."/>
            <person name="Barry K."/>
            <person name="LaButti K."/>
            <person name="Morin E."/>
            <person name="Salamov A."/>
            <person name="Lipzen A."/>
            <person name="Mereny Z."/>
            <person name="Hegedus B."/>
            <person name="Baldrian P."/>
            <person name="Stursova M."/>
            <person name="Weitz H."/>
            <person name="Taylor A."/>
            <person name="Grigoriev I.V."/>
            <person name="Nagy L.G."/>
            <person name="Martin F."/>
            <person name="Kauserud H."/>
        </authorList>
    </citation>
    <scope>NUCLEOTIDE SEQUENCE</scope>
    <source>
        <strain evidence="1">CBHHK173m</strain>
    </source>
</reference>
<proteinExistence type="predicted"/>
<sequence length="214" mass="24222">MANALQQAPAGTGVANFRIPRPWESNVPKFTTEDKEDLQDFIEQVNDIISLGQVTDEEEMKRLLTGYLPAKKREIWRTLPEYAPGVTYNDFRKAVLDAYPEVKEDLDGTLDDLIKLCGENKMIKRSEEGRLKRFGMRFRALVKKLSIPPAIILNKEACRRYLDALERGFAESLRMAINYPQPNQGGLAPVGRQCPCTGSSQHYRSSKRGPNTFG</sequence>
<organism evidence="1 2">
    <name type="scientific">Mycena belliarum</name>
    <dbReference type="NCBI Taxonomy" id="1033014"/>
    <lineage>
        <taxon>Eukaryota</taxon>
        <taxon>Fungi</taxon>
        <taxon>Dikarya</taxon>
        <taxon>Basidiomycota</taxon>
        <taxon>Agaricomycotina</taxon>
        <taxon>Agaricomycetes</taxon>
        <taxon>Agaricomycetidae</taxon>
        <taxon>Agaricales</taxon>
        <taxon>Marasmiineae</taxon>
        <taxon>Mycenaceae</taxon>
        <taxon>Mycena</taxon>
    </lineage>
</organism>
<gene>
    <name evidence="1" type="ORF">B0H15DRAFT_958234</name>
</gene>
<keyword evidence="2" id="KW-1185">Reference proteome</keyword>
<evidence type="ECO:0000313" key="1">
    <source>
        <dbReference type="EMBL" id="KAJ7067671.1"/>
    </source>
</evidence>
<dbReference type="Proteomes" id="UP001222325">
    <property type="component" value="Unassembled WGS sequence"/>
</dbReference>
<accession>A0AAD6TMU7</accession>
<dbReference type="EMBL" id="JARJCN010000155">
    <property type="protein sequence ID" value="KAJ7067671.1"/>
    <property type="molecule type" value="Genomic_DNA"/>
</dbReference>
<evidence type="ECO:0000313" key="2">
    <source>
        <dbReference type="Proteomes" id="UP001222325"/>
    </source>
</evidence>
<dbReference type="AlphaFoldDB" id="A0AAD6TMU7"/>
<protein>
    <submittedName>
        <fullName evidence="1">Uncharacterized protein</fullName>
    </submittedName>
</protein>